<accession>A0A0D0ATD2</accession>
<evidence type="ECO:0000313" key="3">
    <source>
        <dbReference type="Proteomes" id="UP000054485"/>
    </source>
</evidence>
<reference evidence="3" key="2">
    <citation type="submission" date="2015-01" db="EMBL/GenBank/DDBJ databases">
        <title>Evolutionary Origins and Diversification of the Mycorrhizal Mutualists.</title>
        <authorList>
            <consortium name="DOE Joint Genome Institute"/>
            <consortium name="Mycorrhizal Genomics Consortium"/>
            <person name="Kohler A."/>
            <person name="Kuo A."/>
            <person name="Nagy L.G."/>
            <person name="Floudas D."/>
            <person name="Copeland A."/>
            <person name="Barry K.W."/>
            <person name="Cichocki N."/>
            <person name="Veneault-Fourrey C."/>
            <person name="LaButti K."/>
            <person name="Lindquist E.A."/>
            <person name="Lipzen A."/>
            <person name="Lundell T."/>
            <person name="Morin E."/>
            <person name="Murat C."/>
            <person name="Riley R."/>
            <person name="Ohm R."/>
            <person name="Sun H."/>
            <person name="Tunlid A."/>
            <person name="Henrissat B."/>
            <person name="Grigoriev I.V."/>
            <person name="Hibbett D.S."/>
            <person name="Martin F."/>
        </authorList>
    </citation>
    <scope>NUCLEOTIDE SEQUENCE [LARGE SCALE GENOMIC DNA]</scope>
    <source>
        <strain evidence="3">UH-Slu-Lm8-n1</strain>
    </source>
</reference>
<keyword evidence="3" id="KW-1185">Reference proteome</keyword>
<protein>
    <submittedName>
        <fullName evidence="2">Uncharacterized protein</fullName>
    </submittedName>
</protein>
<proteinExistence type="predicted"/>
<sequence length="89" mass="10228">MRPSLPTRGSESKRRQVKRDEYSSLTIRLADVVSCKAAAHRLSVYRRPTMYQNANIPSETRTCTVRVSSPRVGHVLNARRVRIRLRLHG</sequence>
<reference evidence="2 3" key="1">
    <citation type="submission" date="2014-04" db="EMBL/GenBank/DDBJ databases">
        <authorList>
            <consortium name="DOE Joint Genome Institute"/>
            <person name="Kuo A."/>
            <person name="Ruytinx J."/>
            <person name="Rineau F."/>
            <person name="Colpaert J."/>
            <person name="Kohler A."/>
            <person name="Nagy L.G."/>
            <person name="Floudas D."/>
            <person name="Copeland A."/>
            <person name="Barry K.W."/>
            <person name="Cichocki N."/>
            <person name="Veneault-Fourrey C."/>
            <person name="LaButti K."/>
            <person name="Lindquist E.A."/>
            <person name="Lipzen A."/>
            <person name="Lundell T."/>
            <person name="Morin E."/>
            <person name="Murat C."/>
            <person name="Sun H."/>
            <person name="Tunlid A."/>
            <person name="Henrissat B."/>
            <person name="Grigoriev I.V."/>
            <person name="Hibbett D.S."/>
            <person name="Martin F."/>
            <person name="Nordberg H.P."/>
            <person name="Cantor M.N."/>
            <person name="Hua S.X."/>
        </authorList>
    </citation>
    <scope>NUCLEOTIDE SEQUENCE [LARGE SCALE GENOMIC DNA]</scope>
    <source>
        <strain evidence="2 3">UH-Slu-Lm8-n1</strain>
    </source>
</reference>
<dbReference type="EMBL" id="KN835180">
    <property type="protein sequence ID" value="KIK44971.1"/>
    <property type="molecule type" value="Genomic_DNA"/>
</dbReference>
<feature type="non-terminal residue" evidence="2">
    <location>
        <position position="1"/>
    </location>
</feature>
<feature type="non-terminal residue" evidence="2">
    <location>
        <position position="89"/>
    </location>
</feature>
<dbReference type="InParanoid" id="A0A0D0ATD2"/>
<dbReference type="HOGENOM" id="CLU_2460920_0_0_1"/>
<gene>
    <name evidence="2" type="ORF">CY34DRAFT_802048</name>
</gene>
<feature type="compositionally biased region" description="Basic and acidic residues" evidence="1">
    <location>
        <begin position="10"/>
        <end position="20"/>
    </location>
</feature>
<dbReference type="AlphaFoldDB" id="A0A0D0ATD2"/>
<evidence type="ECO:0000256" key="1">
    <source>
        <dbReference type="SAM" id="MobiDB-lite"/>
    </source>
</evidence>
<organism evidence="2 3">
    <name type="scientific">Suillus luteus UH-Slu-Lm8-n1</name>
    <dbReference type="NCBI Taxonomy" id="930992"/>
    <lineage>
        <taxon>Eukaryota</taxon>
        <taxon>Fungi</taxon>
        <taxon>Dikarya</taxon>
        <taxon>Basidiomycota</taxon>
        <taxon>Agaricomycotina</taxon>
        <taxon>Agaricomycetes</taxon>
        <taxon>Agaricomycetidae</taxon>
        <taxon>Boletales</taxon>
        <taxon>Suillineae</taxon>
        <taxon>Suillaceae</taxon>
        <taxon>Suillus</taxon>
    </lineage>
</organism>
<feature type="region of interest" description="Disordered" evidence="1">
    <location>
        <begin position="1"/>
        <end position="20"/>
    </location>
</feature>
<name>A0A0D0ATD2_9AGAM</name>
<dbReference type="Proteomes" id="UP000054485">
    <property type="component" value="Unassembled WGS sequence"/>
</dbReference>
<evidence type="ECO:0000313" key="2">
    <source>
        <dbReference type="EMBL" id="KIK44971.1"/>
    </source>
</evidence>